<proteinExistence type="predicted"/>
<reference evidence="2" key="1">
    <citation type="journal article" date="2017" name="Front. Plant Sci.">
        <title>Climate Clever Clovers: New Paradigm to Reduce the Environmental Footprint of Ruminants by Breeding Low Methanogenic Forages Utilizing Haplotype Variation.</title>
        <authorList>
            <person name="Kaur P."/>
            <person name="Appels R."/>
            <person name="Bayer P.E."/>
            <person name="Keeble-Gagnere G."/>
            <person name="Wang J."/>
            <person name="Hirakawa H."/>
            <person name="Shirasawa K."/>
            <person name="Vercoe P."/>
            <person name="Stefanova K."/>
            <person name="Durmic Z."/>
            <person name="Nichols P."/>
            <person name="Revell C."/>
            <person name="Isobe S.N."/>
            <person name="Edwards D."/>
            <person name="Erskine W."/>
        </authorList>
    </citation>
    <scope>NUCLEOTIDE SEQUENCE [LARGE SCALE GENOMIC DNA]</scope>
    <source>
        <strain evidence="2">cv. Daliak</strain>
    </source>
</reference>
<dbReference type="EMBL" id="DF973347">
    <property type="protein sequence ID" value="GAU27092.1"/>
    <property type="molecule type" value="Genomic_DNA"/>
</dbReference>
<accession>A0A2Z6MPH4</accession>
<dbReference type="InterPro" id="IPR038765">
    <property type="entry name" value="Papain-like_cys_pep_sf"/>
</dbReference>
<keyword evidence="2" id="KW-1185">Reference proteome</keyword>
<gene>
    <name evidence="1" type="ORF">TSUD_104010</name>
</gene>
<protein>
    <submittedName>
        <fullName evidence="1">Uncharacterized protein</fullName>
    </submittedName>
</protein>
<dbReference type="AlphaFoldDB" id="A0A2Z6MPH4"/>
<evidence type="ECO:0000313" key="2">
    <source>
        <dbReference type="Proteomes" id="UP000242715"/>
    </source>
</evidence>
<evidence type="ECO:0000313" key="1">
    <source>
        <dbReference type="EMBL" id="GAU27092.1"/>
    </source>
</evidence>
<sequence>MLIKLEIKTMPVNCCSSFAVCGVLETVLRIEKELELVSLFPKDIFCGLIKENKGYEDGCSIPKAVDWAKSNGCVLESSCRYEKPYNNRIVNERKVNECEH</sequence>
<dbReference type="SUPFAM" id="SSF54001">
    <property type="entry name" value="Cysteine proteinases"/>
    <property type="match status" value="1"/>
</dbReference>
<dbReference type="Proteomes" id="UP000242715">
    <property type="component" value="Unassembled WGS sequence"/>
</dbReference>
<name>A0A2Z6MPH4_TRISU</name>
<dbReference type="Gene3D" id="3.90.70.10">
    <property type="entry name" value="Cysteine proteinases"/>
    <property type="match status" value="1"/>
</dbReference>
<organism evidence="1 2">
    <name type="scientific">Trifolium subterraneum</name>
    <name type="common">Subterranean clover</name>
    <dbReference type="NCBI Taxonomy" id="3900"/>
    <lineage>
        <taxon>Eukaryota</taxon>
        <taxon>Viridiplantae</taxon>
        <taxon>Streptophyta</taxon>
        <taxon>Embryophyta</taxon>
        <taxon>Tracheophyta</taxon>
        <taxon>Spermatophyta</taxon>
        <taxon>Magnoliopsida</taxon>
        <taxon>eudicotyledons</taxon>
        <taxon>Gunneridae</taxon>
        <taxon>Pentapetalae</taxon>
        <taxon>rosids</taxon>
        <taxon>fabids</taxon>
        <taxon>Fabales</taxon>
        <taxon>Fabaceae</taxon>
        <taxon>Papilionoideae</taxon>
        <taxon>50 kb inversion clade</taxon>
        <taxon>NPAAA clade</taxon>
        <taxon>Hologalegina</taxon>
        <taxon>IRL clade</taxon>
        <taxon>Trifolieae</taxon>
        <taxon>Trifolium</taxon>
    </lineage>
</organism>